<gene>
    <name evidence="2" type="ORF">LTR97_010572</name>
</gene>
<dbReference type="EMBL" id="JAVRQU010000018">
    <property type="protein sequence ID" value="KAK5693096.1"/>
    <property type="molecule type" value="Genomic_DNA"/>
</dbReference>
<feature type="region of interest" description="Disordered" evidence="1">
    <location>
        <begin position="419"/>
        <end position="477"/>
    </location>
</feature>
<protein>
    <submittedName>
        <fullName evidence="2">Uncharacterized protein</fullName>
    </submittedName>
</protein>
<dbReference type="Proteomes" id="UP001310594">
    <property type="component" value="Unassembled WGS sequence"/>
</dbReference>
<accession>A0AAN7VYH9</accession>
<feature type="compositionally biased region" description="Polar residues" evidence="1">
    <location>
        <begin position="424"/>
        <end position="454"/>
    </location>
</feature>
<name>A0AAN7VYH9_9PEZI</name>
<comment type="caution">
    <text evidence="2">The sequence shown here is derived from an EMBL/GenBank/DDBJ whole genome shotgun (WGS) entry which is preliminary data.</text>
</comment>
<evidence type="ECO:0000313" key="2">
    <source>
        <dbReference type="EMBL" id="KAK5693096.1"/>
    </source>
</evidence>
<proteinExistence type="predicted"/>
<feature type="region of interest" description="Disordered" evidence="1">
    <location>
        <begin position="296"/>
        <end position="387"/>
    </location>
</feature>
<feature type="region of interest" description="Disordered" evidence="1">
    <location>
        <begin position="208"/>
        <end position="257"/>
    </location>
</feature>
<organism evidence="2 3">
    <name type="scientific">Elasticomyces elasticus</name>
    <dbReference type="NCBI Taxonomy" id="574655"/>
    <lineage>
        <taxon>Eukaryota</taxon>
        <taxon>Fungi</taxon>
        <taxon>Dikarya</taxon>
        <taxon>Ascomycota</taxon>
        <taxon>Pezizomycotina</taxon>
        <taxon>Dothideomycetes</taxon>
        <taxon>Dothideomycetidae</taxon>
        <taxon>Mycosphaerellales</taxon>
        <taxon>Teratosphaeriaceae</taxon>
        <taxon>Elasticomyces</taxon>
    </lineage>
</organism>
<evidence type="ECO:0000256" key="1">
    <source>
        <dbReference type="SAM" id="MobiDB-lite"/>
    </source>
</evidence>
<dbReference type="AlphaFoldDB" id="A0AAN7VYH9"/>
<evidence type="ECO:0000313" key="3">
    <source>
        <dbReference type="Proteomes" id="UP001310594"/>
    </source>
</evidence>
<feature type="compositionally biased region" description="Basic residues" evidence="1">
    <location>
        <begin position="461"/>
        <end position="471"/>
    </location>
</feature>
<sequence length="477" mass="52131">MPDDATEILAQIKSVLATACDGKGAIHDGEKSDAQAAAAELAAKRLEPDLPTIISILTTCRTLGEVQDLLNEQRHVVEQSRPGGSSHRKQPALAKIHKHNLQRLADLLGATVRCRSVSVRDGKLVNTSEEPNVIARSKESLLNVTFKDWFDDPNSTPRMPVWQPEPHQYLANTGEEIRAVQYSRRGVEGFETVAQKLVDTSKDAREWRSMQMSKVGRARVKGDTSAGSADDDVVASSPDIATPQDPKSQSSDVDSPALPDAAVRRRVHLIELQAAMDVEAEEYKEEVAARLRSQNQMQAQALPKKNRKETTETTDDTPRSARSRAAKKQTSTSTPAKKLETFKVMSSRQLLEDELKQDSSALSAAKPGTDEDQTGIPAQPCGSAQPSFKDGAKKSLLVTLHISPIKLARLEAKLLAKREKTSSGKRISSTSLEHEQAPSTTTIAPEASHNTATTRADGRKKIILKLGHKRDSRVQEM</sequence>
<feature type="compositionally biased region" description="Basic and acidic residues" evidence="1">
    <location>
        <begin position="308"/>
        <end position="319"/>
    </location>
</feature>
<reference evidence="2" key="1">
    <citation type="submission" date="2023-08" db="EMBL/GenBank/DDBJ databases">
        <title>Black Yeasts Isolated from many extreme environments.</title>
        <authorList>
            <person name="Coleine C."/>
            <person name="Stajich J.E."/>
            <person name="Selbmann L."/>
        </authorList>
    </citation>
    <scope>NUCLEOTIDE SEQUENCE</scope>
    <source>
        <strain evidence="2">CCFEE 5810</strain>
    </source>
</reference>